<name>A0ABT2S6C7_9FIRM</name>
<evidence type="ECO:0000256" key="2">
    <source>
        <dbReference type="SAM" id="SignalP"/>
    </source>
</evidence>
<dbReference type="Gene3D" id="2.60.40.3050">
    <property type="match status" value="1"/>
</dbReference>
<feature type="chain" id="PRO_5046467839" evidence="2">
    <location>
        <begin position="29"/>
        <end position="355"/>
    </location>
</feature>
<keyword evidence="1" id="KW-1133">Transmembrane helix</keyword>
<dbReference type="Pfam" id="PF24547">
    <property type="entry name" value="DUF7601"/>
    <property type="match status" value="1"/>
</dbReference>
<dbReference type="Gene3D" id="2.60.40.1140">
    <property type="entry name" value="Collagen-binding surface protein Cna, B-type domain"/>
    <property type="match status" value="1"/>
</dbReference>
<reference evidence="5 6" key="1">
    <citation type="journal article" date="2021" name="ISME Commun">
        <title>Automated analysis of genomic sequences facilitates high-throughput and comprehensive description of bacteria.</title>
        <authorList>
            <person name="Hitch T.C.A."/>
        </authorList>
    </citation>
    <scope>NUCLEOTIDE SEQUENCE [LARGE SCALE GENOMIC DNA]</scope>
    <source>
        <strain evidence="5 6">Sanger_02</strain>
    </source>
</reference>
<dbReference type="RefSeq" id="WP_262581590.1">
    <property type="nucleotide sequence ID" value="NZ_JAOQJV010000008.1"/>
</dbReference>
<dbReference type="EMBL" id="JAOQJV010000008">
    <property type="protein sequence ID" value="MCU6700136.1"/>
    <property type="molecule type" value="Genomic_DNA"/>
</dbReference>
<keyword evidence="2" id="KW-0732">Signal</keyword>
<feature type="domain" description="Streptococcal pilin isopeptide linkage" evidence="3">
    <location>
        <begin position="54"/>
        <end position="170"/>
    </location>
</feature>
<keyword evidence="6" id="KW-1185">Reference proteome</keyword>
<evidence type="ECO:0000313" key="5">
    <source>
        <dbReference type="EMBL" id="MCU6700136.1"/>
    </source>
</evidence>
<accession>A0ABT2S6C7</accession>
<keyword evidence="1" id="KW-0812">Transmembrane</keyword>
<dbReference type="InterPro" id="IPR055382">
    <property type="entry name" value="DUF7601"/>
</dbReference>
<dbReference type="NCBIfam" id="TIGR03786">
    <property type="entry name" value="strep_pil_rpt"/>
    <property type="match status" value="1"/>
</dbReference>
<keyword evidence="1" id="KW-0472">Membrane</keyword>
<feature type="domain" description="DUF7601" evidence="4">
    <location>
        <begin position="176"/>
        <end position="316"/>
    </location>
</feature>
<proteinExistence type="predicted"/>
<feature type="signal peptide" evidence="2">
    <location>
        <begin position="1"/>
        <end position="28"/>
    </location>
</feature>
<dbReference type="InterPro" id="IPR022464">
    <property type="entry name" value="Strep_pil_isopept_link"/>
</dbReference>
<evidence type="ECO:0000313" key="6">
    <source>
        <dbReference type="Proteomes" id="UP001207605"/>
    </source>
</evidence>
<dbReference type="InterPro" id="IPR038174">
    <property type="entry name" value="Strep_pil_link_sf"/>
</dbReference>
<comment type="caution">
    <text evidence="5">The sequence shown here is derived from an EMBL/GenBank/DDBJ whole genome shotgun (WGS) entry which is preliminary data.</text>
</comment>
<feature type="transmembrane region" description="Helical" evidence="1">
    <location>
        <begin position="326"/>
        <end position="348"/>
    </location>
</feature>
<sequence>MMQSKRFRALAMVGALTLAVCTGTTAMAEEAAPMGNSPEIQKIFQMSEGMDVPSVSFKFTLEKVTADAPTAQVSPINYNSNTDKGNLTNGVYLMRKNQQINFGEFPHAGKYTYKVTEVNESVTNTNITYDQNTYYMDVYVENTENGLQIANTVARDGENKTPALSFLNTYRRQDASLTVTKHTSGSGDHDLADKTKDFDFTITMYRAATDDNTSYTGKIGNETVTLNFGTGTTATASFKLHDGENLVFTGLAAGTRYKVVETGAADDYTPGVKVVENGTATVNKTASSEPESLATADGNATNLIGEKENTVDFTNTYKNVPITGVIMNHMTAIVLILAAVSAMAVLFLTKRRQMR</sequence>
<gene>
    <name evidence="5" type="ORF">OCV65_07810</name>
</gene>
<dbReference type="Proteomes" id="UP001207605">
    <property type="component" value="Unassembled WGS sequence"/>
</dbReference>
<organism evidence="5 6">
    <name type="scientific">Dorea ammoniilytica</name>
    <dbReference type="NCBI Taxonomy" id="2981788"/>
    <lineage>
        <taxon>Bacteria</taxon>
        <taxon>Bacillati</taxon>
        <taxon>Bacillota</taxon>
        <taxon>Clostridia</taxon>
        <taxon>Lachnospirales</taxon>
        <taxon>Lachnospiraceae</taxon>
        <taxon>Dorea</taxon>
    </lineage>
</organism>
<evidence type="ECO:0000259" key="3">
    <source>
        <dbReference type="Pfam" id="PF12892"/>
    </source>
</evidence>
<evidence type="ECO:0000256" key="1">
    <source>
        <dbReference type="SAM" id="Phobius"/>
    </source>
</evidence>
<protein>
    <submittedName>
        <fullName evidence="5">DUF5979 domain-containing protein</fullName>
    </submittedName>
</protein>
<evidence type="ECO:0000259" key="4">
    <source>
        <dbReference type="Pfam" id="PF24547"/>
    </source>
</evidence>
<dbReference type="Pfam" id="PF12892">
    <property type="entry name" value="FctA"/>
    <property type="match status" value="1"/>
</dbReference>